<name>A0A0A9G5I9_ARUDO</name>
<proteinExistence type="predicted"/>
<dbReference type="EMBL" id="GBRH01179177">
    <property type="protein sequence ID" value="JAE18719.1"/>
    <property type="molecule type" value="Transcribed_RNA"/>
</dbReference>
<dbReference type="AlphaFoldDB" id="A0A0A9G5I9"/>
<reference evidence="1" key="1">
    <citation type="submission" date="2014-09" db="EMBL/GenBank/DDBJ databases">
        <authorList>
            <person name="Magalhaes I.L.F."/>
            <person name="Oliveira U."/>
            <person name="Santos F.R."/>
            <person name="Vidigal T.H.D.A."/>
            <person name="Brescovit A.D."/>
            <person name="Santos A.J."/>
        </authorList>
    </citation>
    <scope>NUCLEOTIDE SEQUENCE</scope>
    <source>
        <tissue evidence="1">Shoot tissue taken approximately 20 cm above the soil surface</tissue>
    </source>
</reference>
<evidence type="ECO:0000313" key="1">
    <source>
        <dbReference type="EMBL" id="JAE18719.1"/>
    </source>
</evidence>
<organism evidence="1">
    <name type="scientific">Arundo donax</name>
    <name type="common">Giant reed</name>
    <name type="synonym">Donax arundinaceus</name>
    <dbReference type="NCBI Taxonomy" id="35708"/>
    <lineage>
        <taxon>Eukaryota</taxon>
        <taxon>Viridiplantae</taxon>
        <taxon>Streptophyta</taxon>
        <taxon>Embryophyta</taxon>
        <taxon>Tracheophyta</taxon>
        <taxon>Spermatophyta</taxon>
        <taxon>Magnoliopsida</taxon>
        <taxon>Liliopsida</taxon>
        <taxon>Poales</taxon>
        <taxon>Poaceae</taxon>
        <taxon>PACMAD clade</taxon>
        <taxon>Arundinoideae</taxon>
        <taxon>Arundineae</taxon>
        <taxon>Arundo</taxon>
    </lineage>
</organism>
<protein>
    <submittedName>
        <fullName evidence="1">Uncharacterized protein</fullName>
    </submittedName>
</protein>
<accession>A0A0A9G5I9</accession>
<sequence>MDLFVYANGHVISYGYVKLISWLALIAFANESCVECVCQKEMFQCMC</sequence>
<reference evidence="1" key="2">
    <citation type="journal article" date="2015" name="Data Brief">
        <title>Shoot transcriptome of the giant reed, Arundo donax.</title>
        <authorList>
            <person name="Barrero R.A."/>
            <person name="Guerrero F.D."/>
            <person name="Moolhuijzen P."/>
            <person name="Goolsby J.A."/>
            <person name="Tidwell J."/>
            <person name="Bellgard S.E."/>
            <person name="Bellgard M.I."/>
        </authorList>
    </citation>
    <scope>NUCLEOTIDE SEQUENCE</scope>
    <source>
        <tissue evidence="1">Shoot tissue taken approximately 20 cm above the soil surface</tissue>
    </source>
</reference>